<dbReference type="InterPro" id="IPR010982">
    <property type="entry name" value="Lambda_DNA-bd_dom_sf"/>
</dbReference>
<accession>A0ABS4CMK1</accession>
<dbReference type="PANTHER" id="PTHR46558:SF4">
    <property type="entry name" value="DNA-BIDING PHAGE PROTEIN"/>
    <property type="match status" value="1"/>
</dbReference>
<dbReference type="InterPro" id="IPR001387">
    <property type="entry name" value="Cro/C1-type_HTH"/>
</dbReference>
<dbReference type="EMBL" id="JAEDXU010000009">
    <property type="protein sequence ID" value="MBP1047749.1"/>
    <property type="molecule type" value="Genomic_DNA"/>
</dbReference>
<proteinExistence type="predicted"/>
<dbReference type="RefSeq" id="WP_209558527.1">
    <property type="nucleotide sequence ID" value="NZ_JAEDXU010000009.1"/>
</dbReference>
<dbReference type="PROSITE" id="PS50943">
    <property type="entry name" value="HTH_CROC1"/>
    <property type="match status" value="1"/>
</dbReference>
<sequence length="195" mass="22211">MSLGAQLKNRREQLNLTQQEVADQIHVSRQTVSNWEVGRNYPDIPTIIQLSDYYDVSLDALLKGDEHLMKKMNEDAEILRRVKKRKVLDGLLIGVIALLFLLGVIDKINFTANWIPVILIAVLYLLTVIRYFIIIPKDSLNSGWHSPIVVPKSLGAGWAFNPRNPIGLFLYIVIFIGILWLMISSWADRGLFTGR</sequence>
<dbReference type="SUPFAM" id="SSF47413">
    <property type="entry name" value="lambda repressor-like DNA-binding domains"/>
    <property type="match status" value="1"/>
</dbReference>
<keyword evidence="2" id="KW-1133">Transmembrane helix</keyword>
<organism evidence="4 5">
    <name type="scientific">Enterococcus larvae</name>
    <dbReference type="NCBI Taxonomy" id="2794352"/>
    <lineage>
        <taxon>Bacteria</taxon>
        <taxon>Bacillati</taxon>
        <taxon>Bacillota</taxon>
        <taxon>Bacilli</taxon>
        <taxon>Lactobacillales</taxon>
        <taxon>Enterococcaceae</taxon>
        <taxon>Enterococcus</taxon>
    </lineage>
</organism>
<gene>
    <name evidence="4" type="ORF">I6N96_15780</name>
</gene>
<protein>
    <submittedName>
        <fullName evidence="4">Helix-turn-helix transcriptional regulator</fullName>
    </submittedName>
</protein>
<feature type="transmembrane region" description="Helical" evidence="2">
    <location>
        <begin position="87"/>
        <end position="105"/>
    </location>
</feature>
<dbReference type="Gene3D" id="1.10.260.40">
    <property type="entry name" value="lambda repressor-like DNA-binding domains"/>
    <property type="match status" value="1"/>
</dbReference>
<dbReference type="Pfam" id="PF01381">
    <property type="entry name" value="HTH_3"/>
    <property type="match status" value="1"/>
</dbReference>
<dbReference type="PANTHER" id="PTHR46558">
    <property type="entry name" value="TRACRIPTIONAL REGULATORY PROTEIN-RELATED-RELATED"/>
    <property type="match status" value="1"/>
</dbReference>
<keyword evidence="5" id="KW-1185">Reference proteome</keyword>
<dbReference type="Proteomes" id="UP000673375">
    <property type="component" value="Unassembled WGS sequence"/>
</dbReference>
<dbReference type="SMART" id="SM00530">
    <property type="entry name" value="HTH_XRE"/>
    <property type="match status" value="1"/>
</dbReference>
<name>A0ABS4CMK1_9ENTE</name>
<feature type="transmembrane region" description="Helical" evidence="2">
    <location>
        <begin position="111"/>
        <end position="133"/>
    </location>
</feature>
<feature type="domain" description="HTH cro/C1-type" evidence="3">
    <location>
        <begin position="7"/>
        <end position="61"/>
    </location>
</feature>
<keyword evidence="1" id="KW-0238">DNA-binding</keyword>
<evidence type="ECO:0000256" key="2">
    <source>
        <dbReference type="SAM" id="Phobius"/>
    </source>
</evidence>
<keyword evidence="2" id="KW-0472">Membrane</keyword>
<dbReference type="CDD" id="cd00093">
    <property type="entry name" value="HTH_XRE"/>
    <property type="match status" value="1"/>
</dbReference>
<evidence type="ECO:0000313" key="4">
    <source>
        <dbReference type="EMBL" id="MBP1047749.1"/>
    </source>
</evidence>
<keyword evidence="2" id="KW-0812">Transmembrane</keyword>
<reference evidence="4 5" key="1">
    <citation type="submission" date="2020-12" db="EMBL/GenBank/DDBJ databases">
        <title>Vagococcus allomyrinae sp. nov. and Enterococcus lavae sp. nov., isolated from the larvae of Allomyrina dichotoma.</title>
        <authorList>
            <person name="Lee S.D."/>
        </authorList>
    </citation>
    <scope>NUCLEOTIDE SEQUENCE [LARGE SCALE GENOMIC DNA]</scope>
    <source>
        <strain evidence="4 5">BWM-S5</strain>
    </source>
</reference>
<comment type="caution">
    <text evidence="4">The sequence shown here is derived from an EMBL/GenBank/DDBJ whole genome shotgun (WGS) entry which is preliminary data.</text>
</comment>
<evidence type="ECO:0000259" key="3">
    <source>
        <dbReference type="PROSITE" id="PS50943"/>
    </source>
</evidence>
<evidence type="ECO:0000313" key="5">
    <source>
        <dbReference type="Proteomes" id="UP000673375"/>
    </source>
</evidence>
<feature type="transmembrane region" description="Helical" evidence="2">
    <location>
        <begin position="168"/>
        <end position="187"/>
    </location>
</feature>
<evidence type="ECO:0000256" key="1">
    <source>
        <dbReference type="ARBA" id="ARBA00023125"/>
    </source>
</evidence>